<evidence type="ECO:0000256" key="1">
    <source>
        <dbReference type="ARBA" id="ARBA00004496"/>
    </source>
</evidence>
<keyword evidence="3" id="KW-0862">Zinc</keyword>
<keyword evidence="3" id="KW-0440">LIM domain</keyword>
<comment type="subcellular location">
    <subcellularLocation>
        <location evidence="1">Cytoplasm</location>
    </subcellularLocation>
</comment>
<name>A0ABQ7T0Q3_PHRPL</name>
<dbReference type="Pfam" id="PF00595">
    <property type="entry name" value="PDZ"/>
    <property type="match status" value="1"/>
</dbReference>
<evidence type="ECO:0000256" key="3">
    <source>
        <dbReference type="ARBA" id="ARBA00023038"/>
    </source>
</evidence>
<dbReference type="PANTHER" id="PTHR24214">
    <property type="entry name" value="PDZ AND LIM DOMAIN PROTEIN ZASP"/>
    <property type="match status" value="1"/>
</dbReference>
<feature type="domain" description="PDZ" evidence="4">
    <location>
        <begin position="34"/>
        <end position="92"/>
    </location>
</feature>
<keyword evidence="6" id="KW-1185">Reference proteome</keyword>
<evidence type="ECO:0000259" key="4">
    <source>
        <dbReference type="PROSITE" id="PS50106"/>
    </source>
</evidence>
<proteinExistence type="predicted"/>
<dbReference type="InterPro" id="IPR050604">
    <property type="entry name" value="PDZ-LIM_domain"/>
</dbReference>
<keyword evidence="3" id="KW-0479">Metal-binding</keyword>
<evidence type="ECO:0000313" key="5">
    <source>
        <dbReference type="EMBL" id="KAH0623136.1"/>
    </source>
</evidence>
<dbReference type="SUPFAM" id="SSF50156">
    <property type="entry name" value="PDZ domain-like"/>
    <property type="match status" value="1"/>
</dbReference>
<dbReference type="Gene3D" id="2.30.42.10">
    <property type="match status" value="1"/>
</dbReference>
<dbReference type="Proteomes" id="UP000826234">
    <property type="component" value="Unassembled WGS sequence"/>
</dbReference>
<dbReference type="EMBL" id="JAIPUX010003283">
    <property type="protein sequence ID" value="KAH0623136.1"/>
    <property type="molecule type" value="Genomic_DNA"/>
</dbReference>
<gene>
    <name evidence="5" type="ORF">JD844_031126</name>
</gene>
<dbReference type="PANTHER" id="PTHR24214:SF1">
    <property type="entry name" value="PDZ AND LIM DOMAIN PROTEIN 2"/>
    <property type="match status" value="1"/>
</dbReference>
<evidence type="ECO:0000256" key="2">
    <source>
        <dbReference type="ARBA" id="ARBA00022490"/>
    </source>
</evidence>
<keyword evidence="2" id="KW-0963">Cytoplasm</keyword>
<protein>
    <recommendedName>
        <fullName evidence="4">PDZ domain-containing protein</fullName>
    </recommendedName>
</protein>
<organism evidence="5 6">
    <name type="scientific">Phrynosoma platyrhinos</name>
    <name type="common">Desert horned lizard</name>
    <dbReference type="NCBI Taxonomy" id="52577"/>
    <lineage>
        <taxon>Eukaryota</taxon>
        <taxon>Metazoa</taxon>
        <taxon>Chordata</taxon>
        <taxon>Craniata</taxon>
        <taxon>Vertebrata</taxon>
        <taxon>Euteleostomi</taxon>
        <taxon>Lepidosauria</taxon>
        <taxon>Squamata</taxon>
        <taxon>Bifurcata</taxon>
        <taxon>Unidentata</taxon>
        <taxon>Episquamata</taxon>
        <taxon>Toxicofera</taxon>
        <taxon>Iguania</taxon>
        <taxon>Phrynosomatidae</taxon>
        <taxon>Phrynosomatinae</taxon>
        <taxon>Phrynosoma</taxon>
    </lineage>
</organism>
<reference evidence="5 6" key="1">
    <citation type="journal article" date="2022" name="Gigascience">
        <title>A chromosome-level genome assembly and annotation of the desert horned lizard, Phrynosoma platyrhinos, provides insight into chromosomal rearrangements among reptiles.</title>
        <authorList>
            <person name="Koochekian N."/>
            <person name="Ascanio A."/>
            <person name="Farleigh K."/>
            <person name="Card D.C."/>
            <person name="Schield D.R."/>
            <person name="Castoe T.A."/>
            <person name="Jezkova T."/>
        </authorList>
    </citation>
    <scope>NUCLEOTIDE SEQUENCE [LARGE SCALE GENOMIC DNA]</scope>
    <source>
        <strain evidence="5">NK-2021</strain>
    </source>
</reference>
<dbReference type="PROSITE" id="PS50106">
    <property type="entry name" value="PDZ"/>
    <property type="match status" value="1"/>
</dbReference>
<accession>A0ABQ7T0Q3</accession>
<dbReference type="InterPro" id="IPR001478">
    <property type="entry name" value="PDZ"/>
</dbReference>
<evidence type="ECO:0000313" key="6">
    <source>
        <dbReference type="Proteomes" id="UP000826234"/>
    </source>
</evidence>
<sequence>MGRRIWSTPVDPVFEIALPIVVVTFPAAGRTAMSVTVNLIGPAPWGFRITGGRDFRKPITVSKVTERGKAALGDLRPGDVIVSINGEKTSEMLNDGVGPSEKLLGKDFWAVETRG</sequence>
<comment type="caution">
    <text evidence="5">The sequence shown here is derived from an EMBL/GenBank/DDBJ whole genome shotgun (WGS) entry which is preliminary data.</text>
</comment>
<dbReference type="InterPro" id="IPR036034">
    <property type="entry name" value="PDZ_sf"/>
</dbReference>